<evidence type="ECO:0000256" key="4">
    <source>
        <dbReference type="ARBA" id="ARBA00047645"/>
    </source>
</evidence>
<evidence type="ECO:0000256" key="6">
    <source>
        <dbReference type="RuleBase" id="RU004168"/>
    </source>
</evidence>
<dbReference type="AlphaFoldDB" id="F5XE42"/>
<evidence type="ECO:0000256" key="2">
    <source>
        <dbReference type="ARBA" id="ARBA00012150"/>
    </source>
</evidence>
<dbReference type="Gene3D" id="3.30.70.100">
    <property type="match status" value="1"/>
</dbReference>
<dbReference type="PROSITE" id="PS51160">
    <property type="entry name" value="ACYLPHOSPHATASE_3"/>
    <property type="match status" value="1"/>
</dbReference>
<proteinExistence type="inferred from homology"/>
<comment type="similarity">
    <text evidence="1 6">Belongs to the acylphosphatase family.</text>
</comment>
<dbReference type="STRING" id="1032480.MLP_45760"/>
<feature type="domain" description="Acylphosphatase-like" evidence="7">
    <location>
        <begin position="5"/>
        <end position="90"/>
    </location>
</feature>
<evidence type="ECO:0000313" key="8">
    <source>
        <dbReference type="EMBL" id="BAK37590.1"/>
    </source>
</evidence>
<dbReference type="HOGENOM" id="CLU_141932_3_2_11"/>
<keyword evidence="5 8" id="KW-0378">Hydrolase</keyword>
<feature type="active site" evidence="5">
    <location>
        <position position="38"/>
    </location>
</feature>
<feature type="active site" evidence="5">
    <location>
        <position position="20"/>
    </location>
</feature>
<dbReference type="InterPro" id="IPR020456">
    <property type="entry name" value="Acylphosphatase"/>
</dbReference>
<evidence type="ECO:0000256" key="5">
    <source>
        <dbReference type="PROSITE-ProRule" id="PRU00520"/>
    </source>
</evidence>
<organism evidence="8 9">
    <name type="scientific">Microlunatus phosphovorus (strain ATCC 700054 / DSM 10555 / JCM 9379 / NBRC 101784 / NCIMB 13414 / VKM Ac-1990 / NM-1)</name>
    <dbReference type="NCBI Taxonomy" id="1032480"/>
    <lineage>
        <taxon>Bacteria</taxon>
        <taxon>Bacillati</taxon>
        <taxon>Actinomycetota</taxon>
        <taxon>Actinomycetes</taxon>
        <taxon>Propionibacteriales</taxon>
        <taxon>Propionibacteriaceae</taxon>
        <taxon>Microlunatus</taxon>
    </lineage>
</organism>
<dbReference type="RefSeq" id="WP_013865423.1">
    <property type="nucleotide sequence ID" value="NC_015635.1"/>
</dbReference>
<dbReference type="SUPFAM" id="SSF54975">
    <property type="entry name" value="Acylphosphatase/BLUF domain-like"/>
    <property type="match status" value="1"/>
</dbReference>
<keyword evidence="9" id="KW-1185">Reference proteome</keyword>
<reference evidence="8 9" key="1">
    <citation type="submission" date="2011-05" db="EMBL/GenBank/DDBJ databases">
        <title>Whole genome sequence of Microlunatus phosphovorus NM-1.</title>
        <authorList>
            <person name="Hosoyama A."/>
            <person name="Sasaki K."/>
            <person name="Harada T."/>
            <person name="Igarashi R."/>
            <person name="Kawakoshi A."/>
            <person name="Sasagawa M."/>
            <person name="Fukada J."/>
            <person name="Nakamura S."/>
            <person name="Katano Y."/>
            <person name="Hanada S."/>
            <person name="Kamagata Y."/>
            <person name="Nakamura N."/>
            <person name="Yamazaki S."/>
            <person name="Fujita N."/>
        </authorList>
    </citation>
    <scope>NUCLEOTIDE SEQUENCE [LARGE SCALE GENOMIC DNA]</scope>
    <source>
        <strain evidence="9">ATCC 700054 / DSM 10555 / JCM 9379 / NBRC 101784 / NCIMB 13414 / VKM Ac-1990 / NM-1</strain>
    </source>
</reference>
<dbReference type="PANTHER" id="PTHR47268:SF4">
    <property type="entry name" value="ACYLPHOSPHATASE"/>
    <property type="match status" value="1"/>
</dbReference>
<dbReference type="OrthoDB" id="3182027at2"/>
<dbReference type="PANTHER" id="PTHR47268">
    <property type="entry name" value="ACYLPHOSPHATASE"/>
    <property type="match status" value="1"/>
</dbReference>
<dbReference type="Proteomes" id="UP000007947">
    <property type="component" value="Chromosome"/>
</dbReference>
<dbReference type="GO" id="GO:0003998">
    <property type="term" value="F:acylphosphatase activity"/>
    <property type="evidence" value="ECO:0007669"/>
    <property type="project" value="UniProtKB-EC"/>
</dbReference>
<dbReference type="PRINTS" id="PR00112">
    <property type="entry name" value="ACYLPHPHTASE"/>
</dbReference>
<dbReference type="KEGG" id="mph:MLP_45760"/>
<dbReference type="EMBL" id="AP012204">
    <property type="protein sequence ID" value="BAK37590.1"/>
    <property type="molecule type" value="Genomic_DNA"/>
</dbReference>
<name>F5XE42_MICPN</name>
<comment type="catalytic activity">
    <reaction evidence="4 5">
        <text>an acyl phosphate + H2O = a carboxylate + phosphate + H(+)</text>
        <dbReference type="Rhea" id="RHEA:14965"/>
        <dbReference type="ChEBI" id="CHEBI:15377"/>
        <dbReference type="ChEBI" id="CHEBI:15378"/>
        <dbReference type="ChEBI" id="CHEBI:29067"/>
        <dbReference type="ChEBI" id="CHEBI:43474"/>
        <dbReference type="ChEBI" id="CHEBI:59918"/>
        <dbReference type="EC" id="3.6.1.7"/>
    </reaction>
</comment>
<evidence type="ECO:0000259" key="7">
    <source>
        <dbReference type="PROSITE" id="PS51160"/>
    </source>
</evidence>
<dbReference type="InterPro" id="IPR036046">
    <property type="entry name" value="Acylphosphatase-like_dom_sf"/>
</dbReference>
<dbReference type="Pfam" id="PF00708">
    <property type="entry name" value="Acylphosphatase"/>
    <property type="match status" value="1"/>
</dbReference>
<dbReference type="EC" id="3.6.1.7" evidence="2 5"/>
<evidence type="ECO:0000256" key="3">
    <source>
        <dbReference type="ARBA" id="ARBA00015991"/>
    </source>
</evidence>
<accession>F5XE42</accession>
<dbReference type="InterPro" id="IPR001792">
    <property type="entry name" value="Acylphosphatase-like_dom"/>
</dbReference>
<evidence type="ECO:0000256" key="1">
    <source>
        <dbReference type="ARBA" id="ARBA00005614"/>
    </source>
</evidence>
<sequence length="90" mass="10237">MVIIRRRVRVTGRVQGVFYRDSCRREANRLSVAGWVTNREDGSVEAVFEGTRYAVEAMIGWCGRGPAHAWVDRVEVIEERPIGETGFQIV</sequence>
<protein>
    <recommendedName>
        <fullName evidence="3 5">acylphosphatase</fullName>
        <ecNumber evidence="2 5">3.6.1.7</ecNumber>
    </recommendedName>
</protein>
<gene>
    <name evidence="8" type="primary">acyP</name>
    <name evidence="8" type="ordered locus">MLP_45760</name>
</gene>
<dbReference type="eggNOG" id="COG1254">
    <property type="taxonomic scope" value="Bacteria"/>
</dbReference>
<evidence type="ECO:0000313" key="9">
    <source>
        <dbReference type="Proteomes" id="UP000007947"/>
    </source>
</evidence>